<dbReference type="PATRIC" id="fig|290339.8.peg.556"/>
<dbReference type="AlphaFoldDB" id="A7MHY3"/>
<organism evidence="1 2">
    <name type="scientific">Cronobacter sakazakii (strain ATCC BAA-894)</name>
    <name type="common">Enterobacter sakazakii</name>
    <dbReference type="NCBI Taxonomy" id="290339"/>
    <lineage>
        <taxon>Bacteria</taxon>
        <taxon>Pseudomonadati</taxon>
        <taxon>Pseudomonadota</taxon>
        <taxon>Gammaproteobacteria</taxon>
        <taxon>Enterobacterales</taxon>
        <taxon>Enterobacteriaceae</taxon>
        <taxon>Cronobacter</taxon>
    </lineage>
</organism>
<dbReference type="HOGENOM" id="CLU_096088_1_0_6"/>
<evidence type="ECO:0000313" key="1">
    <source>
        <dbReference type="EMBL" id="ABU75910.1"/>
    </source>
</evidence>
<dbReference type="EMBL" id="CP000783">
    <property type="protein sequence ID" value="ABU75910.1"/>
    <property type="molecule type" value="Genomic_DNA"/>
</dbReference>
<accession>A7MHY3</accession>
<reference evidence="1 2" key="1">
    <citation type="journal article" date="2010" name="PLoS ONE">
        <title>Genome sequence of Cronobacter sakazakii BAA-894 and comparative genomic hybridization analysis with other Cronobacter species.</title>
        <authorList>
            <person name="Kucerova E."/>
            <person name="Clifton S.W."/>
            <person name="Xia X.Q."/>
            <person name="Long F."/>
            <person name="Porwollik S."/>
            <person name="Fulton L."/>
            <person name="Fronick C."/>
            <person name="Minx P."/>
            <person name="Kyung K."/>
            <person name="Warren W."/>
            <person name="Fulton R."/>
            <person name="Feng D."/>
            <person name="Wollam A."/>
            <person name="Shah N."/>
            <person name="Bhonagiri V."/>
            <person name="Nash W.E."/>
            <person name="Hallsworth-Pepin K."/>
            <person name="Wilson R.K."/>
            <person name="McClelland M."/>
            <person name="Forsythe S.J."/>
        </authorList>
    </citation>
    <scope>NUCLEOTIDE SEQUENCE [LARGE SCALE GENOMIC DNA]</scope>
    <source>
        <strain evidence="1 2">ATCC BAA-894</strain>
    </source>
</reference>
<dbReference type="RefSeq" id="WP_012123985.1">
    <property type="nucleotide sequence ID" value="NC_009778.1"/>
</dbReference>
<name>A7MHY3_CROS8</name>
<gene>
    <name evidence="1" type="ordered locus">ESA_00626</name>
</gene>
<dbReference type="Proteomes" id="UP000000260">
    <property type="component" value="Chromosome"/>
</dbReference>
<evidence type="ECO:0000313" key="2">
    <source>
        <dbReference type="Proteomes" id="UP000000260"/>
    </source>
</evidence>
<sequence>MSIPENSTALGKFEQARNAHIAKMKEYNAICADITRCGKERDAAIEASKEAEINWRTRFRNLRGNLTDEMKAEHSQRIASRELADEFTGLIEELELDKQLAMIGSCGTAHSYINAHRMAFNEFADVTWQSALRNVSPSLLWAIRLRLQREKVNPREDDERSDIQVVAELIGNALTQAAAALPEEVLKEAPVLENIGLWRPSLTGVDMKLYNSPCSRHQLMQSVNEKRARLKQGNAK</sequence>
<proteinExistence type="predicted"/>
<dbReference type="KEGG" id="esa:ESA_00626"/>
<protein>
    <submittedName>
        <fullName evidence="1">Uncharacterized protein</fullName>
    </submittedName>
</protein>
<keyword evidence="2" id="KW-1185">Reference proteome</keyword>